<evidence type="ECO:0000313" key="2">
    <source>
        <dbReference type="Proteomes" id="UP001148629"/>
    </source>
</evidence>
<evidence type="ECO:0000313" key="1">
    <source>
        <dbReference type="EMBL" id="KAJ3528389.1"/>
    </source>
</evidence>
<name>A0ACC1RYV0_9HYPO</name>
<gene>
    <name evidence="1" type="ORF">NM208_g10222</name>
</gene>
<organism evidence="1 2">
    <name type="scientific">Fusarium decemcellulare</name>
    <dbReference type="NCBI Taxonomy" id="57161"/>
    <lineage>
        <taxon>Eukaryota</taxon>
        <taxon>Fungi</taxon>
        <taxon>Dikarya</taxon>
        <taxon>Ascomycota</taxon>
        <taxon>Pezizomycotina</taxon>
        <taxon>Sordariomycetes</taxon>
        <taxon>Hypocreomycetidae</taxon>
        <taxon>Hypocreales</taxon>
        <taxon>Nectriaceae</taxon>
        <taxon>Fusarium</taxon>
        <taxon>Fusarium decemcellulare species complex</taxon>
    </lineage>
</organism>
<protein>
    <submittedName>
        <fullName evidence="1">Uncharacterized protein</fullName>
    </submittedName>
</protein>
<dbReference type="Proteomes" id="UP001148629">
    <property type="component" value="Unassembled WGS sequence"/>
</dbReference>
<sequence length="98" mass="10536">MGEALPYYSEINGVLVKDGSAMFLILTNHRHESQSDASFAENVTHFAGLSSAASLVVLSAARPKYMRTAAAIAVQWSMKGSETPKDLAVTMSMSREPT</sequence>
<accession>A0ACC1RYV0</accession>
<dbReference type="EMBL" id="JANRMS010001416">
    <property type="protein sequence ID" value="KAJ3528389.1"/>
    <property type="molecule type" value="Genomic_DNA"/>
</dbReference>
<keyword evidence="2" id="KW-1185">Reference proteome</keyword>
<proteinExistence type="predicted"/>
<comment type="caution">
    <text evidence="1">The sequence shown here is derived from an EMBL/GenBank/DDBJ whole genome shotgun (WGS) entry which is preliminary data.</text>
</comment>
<reference evidence="1" key="1">
    <citation type="submission" date="2022-08" db="EMBL/GenBank/DDBJ databases">
        <title>Genome Sequence of Fusarium decemcellulare.</title>
        <authorList>
            <person name="Buettner E."/>
        </authorList>
    </citation>
    <scope>NUCLEOTIDE SEQUENCE</scope>
    <source>
        <strain evidence="1">Babe19</strain>
    </source>
</reference>